<reference evidence="2" key="1">
    <citation type="journal article" date="2020" name="Stud. Mycol.">
        <title>101 Dothideomycetes genomes: a test case for predicting lifestyles and emergence of pathogens.</title>
        <authorList>
            <person name="Haridas S."/>
            <person name="Albert R."/>
            <person name="Binder M."/>
            <person name="Bloem J."/>
            <person name="Labutti K."/>
            <person name="Salamov A."/>
            <person name="Andreopoulos B."/>
            <person name="Baker S."/>
            <person name="Barry K."/>
            <person name="Bills G."/>
            <person name="Bluhm B."/>
            <person name="Cannon C."/>
            <person name="Castanera R."/>
            <person name="Culley D."/>
            <person name="Daum C."/>
            <person name="Ezra D."/>
            <person name="Gonzalez J."/>
            <person name="Henrissat B."/>
            <person name="Kuo A."/>
            <person name="Liang C."/>
            <person name="Lipzen A."/>
            <person name="Lutzoni F."/>
            <person name="Magnuson J."/>
            <person name="Mondo S."/>
            <person name="Nolan M."/>
            <person name="Ohm R."/>
            <person name="Pangilinan J."/>
            <person name="Park H.-J."/>
            <person name="Ramirez L."/>
            <person name="Alfaro M."/>
            <person name="Sun H."/>
            <person name="Tritt A."/>
            <person name="Yoshinaga Y."/>
            <person name="Zwiers L.-H."/>
            <person name="Turgeon B."/>
            <person name="Goodwin S."/>
            <person name="Spatafora J."/>
            <person name="Crous P."/>
            <person name="Grigoriev I."/>
        </authorList>
    </citation>
    <scope>NUCLEOTIDE SEQUENCE</scope>
    <source>
        <strain evidence="2">CBS 122368</strain>
    </source>
</reference>
<sequence>MMKLTVAFLAALAAADAAHVHGRHVRRDGYGYGGGYGESSALPLTNGTTPAASTPAGIESTALPAESSTGAPCGIYGAPACSETPAASSTGAVVEATSSTLPSFVLPGTGSSSVAAETPSSLPSFPGTGTGAVPTFPRLRHVPQALWPLLS</sequence>
<dbReference type="Proteomes" id="UP000800094">
    <property type="component" value="Unassembled WGS sequence"/>
</dbReference>
<gene>
    <name evidence="2" type="ORF">BU26DRAFT_20908</name>
</gene>
<organism evidence="2 3">
    <name type="scientific">Trematosphaeria pertusa</name>
    <dbReference type="NCBI Taxonomy" id="390896"/>
    <lineage>
        <taxon>Eukaryota</taxon>
        <taxon>Fungi</taxon>
        <taxon>Dikarya</taxon>
        <taxon>Ascomycota</taxon>
        <taxon>Pezizomycotina</taxon>
        <taxon>Dothideomycetes</taxon>
        <taxon>Pleosporomycetidae</taxon>
        <taxon>Pleosporales</taxon>
        <taxon>Massarineae</taxon>
        <taxon>Trematosphaeriaceae</taxon>
        <taxon>Trematosphaeria</taxon>
    </lineage>
</organism>
<proteinExistence type="predicted"/>
<protein>
    <submittedName>
        <fullName evidence="2">Uncharacterized protein</fullName>
    </submittedName>
</protein>
<dbReference type="AlphaFoldDB" id="A0A6A6J106"/>
<keyword evidence="3" id="KW-1185">Reference proteome</keyword>
<dbReference type="EMBL" id="ML987189">
    <property type="protein sequence ID" value="KAF2256389.1"/>
    <property type="molecule type" value="Genomic_DNA"/>
</dbReference>
<evidence type="ECO:0000313" key="2">
    <source>
        <dbReference type="EMBL" id="KAF2256389.1"/>
    </source>
</evidence>
<keyword evidence="1" id="KW-0732">Signal</keyword>
<dbReference type="RefSeq" id="XP_033691393.1">
    <property type="nucleotide sequence ID" value="XM_033820624.1"/>
</dbReference>
<dbReference type="GeneID" id="54573954"/>
<feature type="signal peptide" evidence="1">
    <location>
        <begin position="1"/>
        <end position="17"/>
    </location>
</feature>
<feature type="chain" id="PRO_5025548173" evidence="1">
    <location>
        <begin position="18"/>
        <end position="151"/>
    </location>
</feature>
<name>A0A6A6J106_9PLEO</name>
<evidence type="ECO:0000256" key="1">
    <source>
        <dbReference type="SAM" id="SignalP"/>
    </source>
</evidence>
<accession>A0A6A6J106</accession>
<evidence type="ECO:0000313" key="3">
    <source>
        <dbReference type="Proteomes" id="UP000800094"/>
    </source>
</evidence>